<dbReference type="CDD" id="cd18186">
    <property type="entry name" value="BTB_POZ_ZBTB_KLHL-like"/>
    <property type="match status" value="1"/>
</dbReference>
<dbReference type="VEuPathDB" id="FungiDB:AAP_01120"/>
<evidence type="ECO:0000313" key="3">
    <source>
        <dbReference type="Proteomes" id="UP000242877"/>
    </source>
</evidence>
<dbReference type="AlphaFoldDB" id="A0A168CAA4"/>
<sequence length="246" mass="28737">MEQLVGKFRGYRSRKPMIPPLLLDSTYSDFTIKCRRHQFPVHKFLFYSRSPVIRKALTGEFRVGHTSILIADIPVQSIDLIQEAQENVFALDHFKSDVVAAMICWVYTGEYSIPYAEDDEGCFEDEYYQIETRQHAYFHAQMAVLADFLDMPDLIEDACWELFHKLNDSFADIIHCLGPYVRYCFENGPKALRERLVDIVHENLELLVEREEFKAVDVPEFHTLLINHIYYSDIASKQSLTRTTIP</sequence>
<feature type="domain" description="BTB" evidence="1">
    <location>
        <begin position="28"/>
        <end position="115"/>
    </location>
</feature>
<dbReference type="InterPro" id="IPR000210">
    <property type="entry name" value="BTB/POZ_dom"/>
</dbReference>
<dbReference type="SUPFAM" id="SSF54695">
    <property type="entry name" value="POZ domain"/>
    <property type="match status" value="1"/>
</dbReference>
<reference evidence="2 3" key="1">
    <citation type="journal article" date="2016" name="Genome Biol. Evol.">
        <title>Divergent and convergent evolution of fungal pathogenicity.</title>
        <authorList>
            <person name="Shang Y."/>
            <person name="Xiao G."/>
            <person name="Zheng P."/>
            <person name="Cen K."/>
            <person name="Zhan S."/>
            <person name="Wang C."/>
        </authorList>
    </citation>
    <scope>NUCLEOTIDE SEQUENCE [LARGE SCALE GENOMIC DNA]</scope>
    <source>
        <strain evidence="2 3">ARSEF 7405</strain>
    </source>
</reference>
<evidence type="ECO:0000313" key="2">
    <source>
        <dbReference type="EMBL" id="KZZ96347.1"/>
    </source>
</evidence>
<dbReference type="Pfam" id="PF00651">
    <property type="entry name" value="BTB"/>
    <property type="match status" value="1"/>
</dbReference>
<organism evidence="2 3">
    <name type="scientific">Ascosphaera apis ARSEF 7405</name>
    <dbReference type="NCBI Taxonomy" id="392613"/>
    <lineage>
        <taxon>Eukaryota</taxon>
        <taxon>Fungi</taxon>
        <taxon>Dikarya</taxon>
        <taxon>Ascomycota</taxon>
        <taxon>Pezizomycotina</taxon>
        <taxon>Eurotiomycetes</taxon>
        <taxon>Eurotiomycetidae</taxon>
        <taxon>Onygenales</taxon>
        <taxon>Ascosphaeraceae</taxon>
        <taxon>Ascosphaera</taxon>
    </lineage>
</organism>
<dbReference type="PROSITE" id="PS50097">
    <property type="entry name" value="BTB"/>
    <property type="match status" value="1"/>
</dbReference>
<dbReference type="PANTHER" id="PTHR47843:SF5">
    <property type="entry name" value="BTB_POZ DOMAIN PROTEIN"/>
    <property type="match status" value="1"/>
</dbReference>
<evidence type="ECO:0000259" key="1">
    <source>
        <dbReference type="PROSITE" id="PS50097"/>
    </source>
</evidence>
<gene>
    <name evidence="2" type="ORF">AAP_01120</name>
</gene>
<dbReference type="InterPro" id="IPR011333">
    <property type="entry name" value="SKP1/BTB/POZ_sf"/>
</dbReference>
<dbReference type="Proteomes" id="UP000242877">
    <property type="component" value="Unassembled WGS sequence"/>
</dbReference>
<dbReference type="Gene3D" id="3.30.710.10">
    <property type="entry name" value="Potassium Channel Kv1.1, Chain A"/>
    <property type="match status" value="1"/>
</dbReference>
<comment type="caution">
    <text evidence="2">The sequence shown here is derived from an EMBL/GenBank/DDBJ whole genome shotgun (WGS) entry which is preliminary data.</text>
</comment>
<proteinExistence type="predicted"/>
<dbReference type="PANTHER" id="PTHR47843">
    <property type="entry name" value="BTB DOMAIN-CONTAINING PROTEIN-RELATED"/>
    <property type="match status" value="1"/>
</dbReference>
<accession>A0A168CAA4</accession>
<name>A0A168CAA4_9EURO</name>
<keyword evidence="3" id="KW-1185">Reference proteome</keyword>
<protein>
    <submittedName>
        <fullName evidence="2">BTB/POZ fold protein</fullName>
    </submittedName>
</protein>
<dbReference type="EMBL" id="AZGZ01000003">
    <property type="protein sequence ID" value="KZZ96347.1"/>
    <property type="molecule type" value="Genomic_DNA"/>
</dbReference>
<dbReference type="OrthoDB" id="10564806at2759"/>